<keyword evidence="3" id="KW-1185">Reference proteome</keyword>
<keyword evidence="1" id="KW-0472">Membrane</keyword>
<dbReference type="Proteomes" id="UP001597059">
    <property type="component" value="Unassembled WGS sequence"/>
</dbReference>
<keyword evidence="1" id="KW-0812">Transmembrane</keyword>
<gene>
    <name evidence="2" type="ORF">ACFQ45_01590</name>
</gene>
<dbReference type="EMBL" id="JBHTMN010000003">
    <property type="protein sequence ID" value="MFD1382040.1"/>
    <property type="molecule type" value="Genomic_DNA"/>
</dbReference>
<proteinExistence type="predicted"/>
<protein>
    <recommendedName>
        <fullName evidence="4">DUF3329 domain-containing protein</fullName>
    </recommendedName>
</protein>
<reference evidence="3" key="1">
    <citation type="journal article" date="2019" name="Int. J. Syst. Evol. Microbiol.">
        <title>The Global Catalogue of Microorganisms (GCM) 10K type strain sequencing project: providing services to taxonomists for standard genome sequencing and annotation.</title>
        <authorList>
            <consortium name="The Broad Institute Genomics Platform"/>
            <consortium name="The Broad Institute Genome Sequencing Center for Infectious Disease"/>
            <person name="Wu L."/>
            <person name="Ma J."/>
        </authorList>
    </citation>
    <scope>NUCLEOTIDE SEQUENCE [LARGE SCALE GENOMIC DNA]</scope>
    <source>
        <strain evidence="3">JCM 30774</strain>
    </source>
</reference>
<evidence type="ECO:0008006" key="4">
    <source>
        <dbReference type="Google" id="ProtNLM"/>
    </source>
</evidence>
<organism evidence="2 3">
    <name type="scientific">Rhodanobacter aciditrophus</name>
    <dbReference type="NCBI Taxonomy" id="1623218"/>
    <lineage>
        <taxon>Bacteria</taxon>
        <taxon>Pseudomonadati</taxon>
        <taxon>Pseudomonadota</taxon>
        <taxon>Gammaproteobacteria</taxon>
        <taxon>Lysobacterales</taxon>
        <taxon>Rhodanobacteraceae</taxon>
        <taxon>Rhodanobacter</taxon>
    </lineage>
</organism>
<evidence type="ECO:0000313" key="2">
    <source>
        <dbReference type="EMBL" id="MFD1382040.1"/>
    </source>
</evidence>
<keyword evidence="1" id="KW-1133">Transmembrane helix</keyword>
<sequence>MNDAEHDFFKPKWRRVAMTVFCGAWSILEWVTGNPFWGVVFTAMTFYCAWRYLYTYEKNTPAE</sequence>
<accession>A0ABW4AVU7</accession>
<dbReference type="RefSeq" id="WP_377364634.1">
    <property type="nucleotide sequence ID" value="NZ_JBHTMN010000003.1"/>
</dbReference>
<comment type="caution">
    <text evidence="2">The sequence shown here is derived from an EMBL/GenBank/DDBJ whole genome shotgun (WGS) entry which is preliminary data.</text>
</comment>
<evidence type="ECO:0000256" key="1">
    <source>
        <dbReference type="SAM" id="Phobius"/>
    </source>
</evidence>
<name>A0ABW4AVU7_9GAMM</name>
<evidence type="ECO:0000313" key="3">
    <source>
        <dbReference type="Proteomes" id="UP001597059"/>
    </source>
</evidence>
<feature type="transmembrane region" description="Helical" evidence="1">
    <location>
        <begin position="36"/>
        <end position="54"/>
    </location>
</feature>